<comment type="caution">
    <text evidence="2">The sequence shown here is derived from an EMBL/GenBank/DDBJ whole genome shotgun (WGS) entry which is preliminary data.</text>
</comment>
<accession>A0A498BXL9</accession>
<dbReference type="InterPro" id="IPR007499">
    <property type="entry name" value="ERF_bacteria_virus"/>
</dbReference>
<protein>
    <submittedName>
        <fullName evidence="2">ERF superfamily protein</fullName>
    </submittedName>
</protein>
<feature type="region of interest" description="Disordered" evidence="1">
    <location>
        <begin position="116"/>
        <end position="135"/>
    </location>
</feature>
<proteinExistence type="predicted"/>
<dbReference type="Pfam" id="PF04404">
    <property type="entry name" value="ERF"/>
    <property type="match status" value="1"/>
</dbReference>
<sequence>MTDHKSLTAALVAFQAELPDVSKGGTNPAFKSKYATLPDITKAVFPVASKHGLAFVTYPDETEHGPVLRYELRHTSGEQISGAFGLPDGAKAQEYGSWITYFRRYILSAITGITPDEDDDGNAASTPRVRQQRQTQDTVAAAVTAIDAAATPEALDSLAQLAKQRGIDGVATVRTAIEKRRATLGHSASVEDAWAAVPVAEVPK</sequence>
<evidence type="ECO:0000313" key="3">
    <source>
        <dbReference type="Proteomes" id="UP000273158"/>
    </source>
</evidence>
<dbReference type="EMBL" id="RCDB01000003">
    <property type="protein sequence ID" value="RLK47647.1"/>
    <property type="molecule type" value="Genomic_DNA"/>
</dbReference>
<dbReference type="Proteomes" id="UP000273158">
    <property type="component" value="Unassembled WGS sequence"/>
</dbReference>
<dbReference type="OrthoDB" id="149299at2"/>
<organism evidence="2 3">
    <name type="scientific">Microbacterium telephonicum</name>
    <dbReference type="NCBI Taxonomy" id="1714841"/>
    <lineage>
        <taxon>Bacteria</taxon>
        <taxon>Bacillati</taxon>
        <taxon>Actinomycetota</taxon>
        <taxon>Actinomycetes</taxon>
        <taxon>Micrococcales</taxon>
        <taxon>Microbacteriaceae</taxon>
        <taxon>Microbacterium</taxon>
    </lineage>
</organism>
<dbReference type="RefSeq" id="WP_121059987.1">
    <property type="nucleotide sequence ID" value="NZ_RCDB01000003.1"/>
</dbReference>
<evidence type="ECO:0000256" key="1">
    <source>
        <dbReference type="SAM" id="MobiDB-lite"/>
    </source>
</evidence>
<keyword evidence="3" id="KW-1185">Reference proteome</keyword>
<evidence type="ECO:0000313" key="2">
    <source>
        <dbReference type="EMBL" id="RLK47647.1"/>
    </source>
</evidence>
<gene>
    <name evidence="2" type="ORF">C7474_2242</name>
</gene>
<dbReference type="AlphaFoldDB" id="A0A498BXL9"/>
<name>A0A498BXL9_9MICO</name>
<reference evidence="2 3" key="1">
    <citation type="journal article" date="2015" name="Stand. Genomic Sci.">
        <title>Genomic Encyclopedia of Bacterial and Archaeal Type Strains, Phase III: the genomes of soil and plant-associated and newly described type strains.</title>
        <authorList>
            <person name="Whitman W.B."/>
            <person name="Woyke T."/>
            <person name="Klenk H.P."/>
            <person name="Zhou Y."/>
            <person name="Lilburn T.G."/>
            <person name="Beck B.J."/>
            <person name="De Vos P."/>
            <person name="Vandamme P."/>
            <person name="Eisen J.A."/>
            <person name="Garrity G."/>
            <person name="Hugenholtz P."/>
            <person name="Kyrpides N.C."/>
        </authorList>
    </citation>
    <scope>NUCLEOTIDE SEQUENCE [LARGE SCALE GENOMIC DNA]</scope>
    <source>
        <strain evidence="2 3">S2T63</strain>
    </source>
</reference>